<name>A0AAW2NCD9_SESRA</name>
<reference evidence="3" key="2">
    <citation type="journal article" date="2024" name="Plant">
        <title>Genomic evolution and insights into agronomic trait innovations of Sesamum species.</title>
        <authorList>
            <person name="Miao H."/>
            <person name="Wang L."/>
            <person name="Qu L."/>
            <person name="Liu H."/>
            <person name="Sun Y."/>
            <person name="Le M."/>
            <person name="Wang Q."/>
            <person name="Wei S."/>
            <person name="Zheng Y."/>
            <person name="Lin W."/>
            <person name="Duan Y."/>
            <person name="Cao H."/>
            <person name="Xiong S."/>
            <person name="Wang X."/>
            <person name="Wei L."/>
            <person name="Li C."/>
            <person name="Ma Q."/>
            <person name="Ju M."/>
            <person name="Zhao R."/>
            <person name="Li G."/>
            <person name="Mu C."/>
            <person name="Tian Q."/>
            <person name="Mei H."/>
            <person name="Zhang T."/>
            <person name="Gao T."/>
            <person name="Zhang H."/>
        </authorList>
    </citation>
    <scope>NUCLEOTIDE SEQUENCE</scope>
    <source>
        <strain evidence="3">G02</strain>
    </source>
</reference>
<feature type="region of interest" description="Disordered" evidence="2">
    <location>
        <begin position="1"/>
        <end position="27"/>
    </location>
</feature>
<comment type="caution">
    <text evidence="3">The sequence shown here is derived from an EMBL/GenBank/DDBJ whole genome shotgun (WGS) entry which is preliminary data.</text>
</comment>
<evidence type="ECO:0000256" key="2">
    <source>
        <dbReference type="SAM" id="MobiDB-lite"/>
    </source>
</evidence>
<dbReference type="EMBL" id="JACGWJ010000020">
    <property type="protein sequence ID" value="KAL0340554.1"/>
    <property type="molecule type" value="Genomic_DNA"/>
</dbReference>
<sequence length="765" mass="84131">MEESVDIHSRKRKRTRLPSSSSSNPLIGILTRSKSRIYLHHNRSGIARPDPDSRKPISFPPDIGSVQAFWGINCNKTSRVSSIKDLRSRRVFTPEVSSLLNVDEGDLKDGSTLLKGLDPSSAPGLILDSDVGGAEVYEREKSEIMESKAVDEGNDMENSLNSKDQSVSGNGSISVAKSALNRCGRKKVLRTPSSFSYRRLLPYLMDIVNDDSSVSKIEIVDAGTPCKLQKPDGANSEVWSIAENRDTAKLEVVVPRVDDTEPSDNGDVKKFHIELPFNQQDLSGAEHGLSRTMEITKPVEVRPKVHESGANRVDTSVVEECGQTTPPDPDVCTNTEIGHGRESMKANNVLTENQIVKGLSVDGKNGNIDVLRLSPNSKGGTKQINRLVPNPCSQLRLFKNPRSLSYRRLLPFLMDISKDNSCNSRITEHSIAQAYLKEDLHPLSTATTEKDHVNKTIAENSSGVQHTEVQIQNFVSSTTPLPPSDGSSPDTDNSPVSSMQQSCSSNYSSNVEPSSFSSETRTDPILINLQTGVPESKRKLEPGIDCKENRSASPPSSTVSNDIWMEQSASEEPGPVGKQKMSLDVQLKLHNNIGESIEKVNLDKRSCRMEVSGSLVAPNNGPFKGILKRNRRGCRGLCNCLNCASFRLHADRAFEFSRNQMQDAEEVALELMKELANLRLLLEKTISDDNDIAAIQLNPVQVKQSCNKALETENLAKDRLNQLNSDLSVHCRIPALLQPKVTFANYNQERAFPVIDPSTSAQKKG</sequence>
<feature type="compositionally biased region" description="Low complexity" evidence="2">
    <location>
        <begin position="494"/>
        <end position="519"/>
    </location>
</feature>
<gene>
    <name evidence="3" type="ORF">Sradi_4572200</name>
</gene>
<evidence type="ECO:0000313" key="3">
    <source>
        <dbReference type="EMBL" id="KAL0340554.1"/>
    </source>
</evidence>
<proteinExistence type="predicted"/>
<feature type="region of interest" description="Disordered" evidence="2">
    <location>
        <begin position="476"/>
        <end position="560"/>
    </location>
</feature>
<keyword evidence="1" id="KW-0175">Coiled coil</keyword>
<organism evidence="3">
    <name type="scientific">Sesamum radiatum</name>
    <name type="common">Black benniseed</name>
    <dbReference type="NCBI Taxonomy" id="300843"/>
    <lineage>
        <taxon>Eukaryota</taxon>
        <taxon>Viridiplantae</taxon>
        <taxon>Streptophyta</taxon>
        <taxon>Embryophyta</taxon>
        <taxon>Tracheophyta</taxon>
        <taxon>Spermatophyta</taxon>
        <taxon>Magnoliopsida</taxon>
        <taxon>eudicotyledons</taxon>
        <taxon>Gunneridae</taxon>
        <taxon>Pentapetalae</taxon>
        <taxon>asterids</taxon>
        <taxon>lamiids</taxon>
        <taxon>Lamiales</taxon>
        <taxon>Pedaliaceae</taxon>
        <taxon>Sesamum</taxon>
    </lineage>
</organism>
<feature type="coiled-coil region" evidence="1">
    <location>
        <begin position="654"/>
        <end position="681"/>
    </location>
</feature>
<dbReference type="AlphaFoldDB" id="A0AAW2NCD9"/>
<feature type="compositionally biased region" description="Polar residues" evidence="2">
    <location>
        <begin position="476"/>
        <end position="493"/>
    </location>
</feature>
<evidence type="ECO:0000256" key="1">
    <source>
        <dbReference type="SAM" id="Coils"/>
    </source>
</evidence>
<protein>
    <submittedName>
        <fullName evidence="3">Uncharacterized protein</fullName>
    </submittedName>
</protein>
<dbReference type="PANTHER" id="PTHR34461:SF4">
    <property type="entry name" value="OS01G0101800 PROTEIN"/>
    <property type="match status" value="1"/>
</dbReference>
<dbReference type="PANTHER" id="PTHR34461">
    <property type="entry name" value="EXPRESSED PROTEIN"/>
    <property type="match status" value="1"/>
</dbReference>
<reference evidence="3" key="1">
    <citation type="submission" date="2020-06" db="EMBL/GenBank/DDBJ databases">
        <authorList>
            <person name="Li T."/>
            <person name="Hu X."/>
            <person name="Zhang T."/>
            <person name="Song X."/>
            <person name="Zhang H."/>
            <person name="Dai N."/>
            <person name="Sheng W."/>
            <person name="Hou X."/>
            <person name="Wei L."/>
        </authorList>
    </citation>
    <scope>NUCLEOTIDE SEQUENCE</scope>
    <source>
        <strain evidence="3">G02</strain>
        <tissue evidence="3">Leaf</tissue>
    </source>
</reference>
<feature type="compositionally biased region" description="Polar residues" evidence="2">
    <location>
        <begin position="551"/>
        <end position="560"/>
    </location>
</feature>
<accession>A0AAW2NCD9</accession>
<feature type="compositionally biased region" description="Basic and acidic residues" evidence="2">
    <location>
        <begin position="535"/>
        <end position="550"/>
    </location>
</feature>